<evidence type="ECO:0000313" key="2">
    <source>
        <dbReference type="EMBL" id="OXA56580.1"/>
    </source>
</evidence>
<feature type="region of interest" description="Disordered" evidence="1">
    <location>
        <begin position="129"/>
        <end position="160"/>
    </location>
</feature>
<dbReference type="OrthoDB" id="10630041at2759"/>
<evidence type="ECO:0000313" key="3">
    <source>
        <dbReference type="Proteomes" id="UP000198287"/>
    </source>
</evidence>
<name>A0A226EH27_FOLCA</name>
<feature type="compositionally biased region" description="Acidic residues" evidence="1">
    <location>
        <begin position="136"/>
        <end position="160"/>
    </location>
</feature>
<reference evidence="2 3" key="1">
    <citation type="submission" date="2015-12" db="EMBL/GenBank/DDBJ databases">
        <title>The genome of Folsomia candida.</title>
        <authorList>
            <person name="Faddeeva A."/>
            <person name="Derks M.F."/>
            <person name="Anvar Y."/>
            <person name="Smit S."/>
            <person name="Van Straalen N."/>
            <person name="Roelofs D."/>
        </authorList>
    </citation>
    <scope>NUCLEOTIDE SEQUENCE [LARGE SCALE GENOMIC DNA]</scope>
    <source>
        <strain evidence="2 3">VU population</strain>
        <tissue evidence="2">Whole body</tissue>
    </source>
</reference>
<evidence type="ECO:0000256" key="1">
    <source>
        <dbReference type="SAM" id="MobiDB-lite"/>
    </source>
</evidence>
<dbReference type="EMBL" id="LNIX01000004">
    <property type="protein sequence ID" value="OXA56580.1"/>
    <property type="molecule type" value="Genomic_DNA"/>
</dbReference>
<protein>
    <submittedName>
        <fullName evidence="2">Uncharacterized protein</fullName>
    </submittedName>
</protein>
<organism evidence="2 3">
    <name type="scientific">Folsomia candida</name>
    <name type="common">Springtail</name>
    <dbReference type="NCBI Taxonomy" id="158441"/>
    <lineage>
        <taxon>Eukaryota</taxon>
        <taxon>Metazoa</taxon>
        <taxon>Ecdysozoa</taxon>
        <taxon>Arthropoda</taxon>
        <taxon>Hexapoda</taxon>
        <taxon>Collembola</taxon>
        <taxon>Entomobryomorpha</taxon>
        <taxon>Isotomoidea</taxon>
        <taxon>Isotomidae</taxon>
        <taxon>Proisotominae</taxon>
        <taxon>Folsomia</taxon>
    </lineage>
</organism>
<proteinExistence type="predicted"/>
<keyword evidence="3" id="KW-1185">Reference proteome</keyword>
<gene>
    <name evidence="2" type="ORF">Fcan01_09614</name>
</gene>
<comment type="caution">
    <text evidence="2">The sequence shown here is derived from an EMBL/GenBank/DDBJ whole genome shotgun (WGS) entry which is preliminary data.</text>
</comment>
<dbReference type="Proteomes" id="UP000198287">
    <property type="component" value="Unassembled WGS sequence"/>
</dbReference>
<sequence>MMDTNDSAEELSKKSYEVVVHLNAKALSDGNSSNSDISDDDDEGRPVCNTWKGKNHELHVIGNFESDFIRRLKLYQIPPTVPLTLDPFCRVESNYPSGEPLIEDAFLLWEHPQFSETLFRNHNLELKQKEPSEMPSQDECDDAENSDPTEDYFEDSCSETEPEIGEYIQSQRRKKEAGENVTGESLIFDEDYDIVRNLHAASFSLTSYGGVPDERMLGKTKFLFGTLTEEEKCMLRVAEDMKPQIGFTKAQEEKKVETGSGDFDVMRKM</sequence>
<dbReference type="AlphaFoldDB" id="A0A226EH27"/>
<accession>A0A226EH27</accession>